<comment type="subcellular location">
    <subcellularLocation>
        <location evidence="1">Nucleus</location>
    </subcellularLocation>
</comment>
<feature type="region of interest" description="Disordered" evidence="8">
    <location>
        <begin position="286"/>
        <end position="306"/>
    </location>
</feature>
<keyword evidence="4 7" id="KW-0863">Zinc-finger</keyword>
<evidence type="ECO:0000259" key="9">
    <source>
        <dbReference type="PROSITE" id="PS50157"/>
    </source>
</evidence>
<protein>
    <recommendedName>
        <fullName evidence="9">C2H2-type domain-containing protein</fullName>
    </recommendedName>
</protein>
<organism evidence="10 11">
    <name type="scientific">Rhodosorus marinus</name>
    <dbReference type="NCBI Taxonomy" id="101924"/>
    <lineage>
        <taxon>Eukaryota</taxon>
        <taxon>Rhodophyta</taxon>
        <taxon>Stylonematophyceae</taxon>
        <taxon>Stylonematales</taxon>
        <taxon>Stylonemataceae</taxon>
        <taxon>Rhodosorus</taxon>
    </lineage>
</organism>
<proteinExistence type="predicted"/>
<dbReference type="InterPro" id="IPR036236">
    <property type="entry name" value="Znf_C2H2_sf"/>
</dbReference>
<name>A0AAV8UK40_9RHOD</name>
<dbReference type="Proteomes" id="UP001157974">
    <property type="component" value="Unassembled WGS sequence"/>
</dbReference>
<keyword evidence="5" id="KW-0862">Zinc</keyword>
<feature type="domain" description="C2H2-type" evidence="9">
    <location>
        <begin position="309"/>
        <end position="337"/>
    </location>
</feature>
<dbReference type="PROSITE" id="PS00028">
    <property type="entry name" value="ZINC_FINGER_C2H2_1"/>
    <property type="match status" value="4"/>
</dbReference>
<feature type="domain" description="C2H2-type" evidence="9">
    <location>
        <begin position="396"/>
        <end position="419"/>
    </location>
</feature>
<evidence type="ECO:0000313" key="10">
    <source>
        <dbReference type="EMBL" id="KAJ8902744.1"/>
    </source>
</evidence>
<keyword evidence="11" id="KW-1185">Reference proteome</keyword>
<dbReference type="PROSITE" id="PS50157">
    <property type="entry name" value="ZINC_FINGER_C2H2_2"/>
    <property type="match status" value="4"/>
</dbReference>
<evidence type="ECO:0000256" key="6">
    <source>
        <dbReference type="ARBA" id="ARBA00023242"/>
    </source>
</evidence>
<dbReference type="Gene3D" id="3.30.160.60">
    <property type="entry name" value="Classic Zinc Finger"/>
    <property type="match status" value="3"/>
</dbReference>
<dbReference type="Pfam" id="PF13894">
    <property type="entry name" value="zf-C2H2_4"/>
    <property type="match status" value="1"/>
</dbReference>
<dbReference type="EMBL" id="JAMWBK010000008">
    <property type="protein sequence ID" value="KAJ8902744.1"/>
    <property type="molecule type" value="Genomic_DNA"/>
</dbReference>
<evidence type="ECO:0000256" key="7">
    <source>
        <dbReference type="PROSITE-ProRule" id="PRU00042"/>
    </source>
</evidence>
<sequence length="425" mass="48024">MSVLDSWTETEFLRDKTIPEPVRGWLLHDIERVCDYPQWLEKSIGMSKVFPESTSPSDLLRVVDDNKKLLVCDHEDDFFCLGTVVRGFVSMIPVKLGEAAQTRFAIAISPIDGTLRNFLSTLHKSGRIAFTEYCSPTATSKLAKTVIFHRDHPGKILGAVDVAEEGFPDIWEGDSQGEHPPSFFQSLRPQQPIAETRLWSAFVAMCPSQMQGWKTLQYTTTVEGTGLPPAKQTYSVPTFSRLFFDGQDMQDIRQSYVEDLFTMALGKPRLSVECGDDRLSIESLSENSGLLESPSAPNSPKLEKSGDEQLCSECGARFKRKYELNRHFQSVHVGVRKHACDICLKYFTQASHVRVHIETVHNKTKTSECDLCGQSFGTKHKLVRHKRSVHERLRPHACTICGAAYFQNSDLRRHLKKSHETTSVR</sequence>
<evidence type="ECO:0000313" key="11">
    <source>
        <dbReference type="Proteomes" id="UP001157974"/>
    </source>
</evidence>
<dbReference type="AlphaFoldDB" id="A0AAV8UK40"/>
<dbReference type="PANTHER" id="PTHR16515:SF66">
    <property type="entry name" value="C2H2-TYPE DOMAIN-CONTAINING PROTEIN"/>
    <property type="match status" value="1"/>
</dbReference>
<feature type="compositionally biased region" description="Low complexity" evidence="8">
    <location>
        <begin position="286"/>
        <end position="295"/>
    </location>
</feature>
<keyword evidence="3" id="KW-0677">Repeat</keyword>
<dbReference type="Pfam" id="PF00096">
    <property type="entry name" value="zf-C2H2"/>
    <property type="match status" value="2"/>
</dbReference>
<dbReference type="GO" id="GO:0010468">
    <property type="term" value="P:regulation of gene expression"/>
    <property type="evidence" value="ECO:0007669"/>
    <property type="project" value="TreeGrafter"/>
</dbReference>
<keyword evidence="6" id="KW-0539">Nucleus</keyword>
<reference evidence="10 11" key="1">
    <citation type="journal article" date="2023" name="Nat. Commun.">
        <title>Origin of minicircular mitochondrial genomes in red algae.</title>
        <authorList>
            <person name="Lee Y."/>
            <person name="Cho C.H."/>
            <person name="Lee Y.M."/>
            <person name="Park S.I."/>
            <person name="Yang J.H."/>
            <person name="West J.A."/>
            <person name="Bhattacharya D."/>
            <person name="Yoon H.S."/>
        </authorList>
    </citation>
    <scope>NUCLEOTIDE SEQUENCE [LARGE SCALE GENOMIC DNA]</scope>
    <source>
        <strain evidence="10 11">CCMP1338</strain>
        <tissue evidence="10">Whole cell</tissue>
    </source>
</reference>
<accession>A0AAV8UK40</accession>
<dbReference type="PANTHER" id="PTHR16515">
    <property type="entry name" value="PR DOMAIN ZINC FINGER PROTEIN"/>
    <property type="match status" value="1"/>
</dbReference>
<comment type="caution">
    <text evidence="10">The sequence shown here is derived from an EMBL/GenBank/DDBJ whole genome shotgun (WGS) entry which is preliminary data.</text>
</comment>
<evidence type="ECO:0000256" key="8">
    <source>
        <dbReference type="SAM" id="MobiDB-lite"/>
    </source>
</evidence>
<evidence type="ECO:0000256" key="4">
    <source>
        <dbReference type="ARBA" id="ARBA00022771"/>
    </source>
</evidence>
<dbReference type="InterPro" id="IPR013087">
    <property type="entry name" value="Znf_C2H2_type"/>
</dbReference>
<feature type="domain" description="C2H2-type" evidence="9">
    <location>
        <begin position="338"/>
        <end position="366"/>
    </location>
</feature>
<gene>
    <name evidence="10" type="ORF">NDN08_006064</name>
</gene>
<evidence type="ECO:0000256" key="3">
    <source>
        <dbReference type="ARBA" id="ARBA00022737"/>
    </source>
</evidence>
<dbReference type="InterPro" id="IPR050331">
    <property type="entry name" value="Zinc_finger"/>
</dbReference>
<dbReference type="GO" id="GO:0008270">
    <property type="term" value="F:zinc ion binding"/>
    <property type="evidence" value="ECO:0007669"/>
    <property type="project" value="UniProtKB-KW"/>
</dbReference>
<evidence type="ECO:0000256" key="2">
    <source>
        <dbReference type="ARBA" id="ARBA00022723"/>
    </source>
</evidence>
<dbReference type="SUPFAM" id="SSF57667">
    <property type="entry name" value="beta-beta-alpha zinc fingers"/>
    <property type="match status" value="2"/>
</dbReference>
<dbReference type="SMART" id="SM00355">
    <property type="entry name" value="ZnF_C2H2"/>
    <property type="match status" value="4"/>
</dbReference>
<evidence type="ECO:0000256" key="1">
    <source>
        <dbReference type="ARBA" id="ARBA00004123"/>
    </source>
</evidence>
<keyword evidence="2" id="KW-0479">Metal-binding</keyword>
<dbReference type="GO" id="GO:0005634">
    <property type="term" value="C:nucleus"/>
    <property type="evidence" value="ECO:0007669"/>
    <property type="project" value="UniProtKB-SubCell"/>
</dbReference>
<feature type="domain" description="C2H2-type" evidence="9">
    <location>
        <begin position="367"/>
        <end position="395"/>
    </location>
</feature>
<evidence type="ECO:0000256" key="5">
    <source>
        <dbReference type="ARBA" id="ARBA00022833"/>
    </source>
</evidence>